<feature type="domain" description="HTH araC/xylS-type" evidence="4">
    <location>
        <begin position="76"/>
        <end position="175"/>
    </location>
</feature>
<evidence type="ECO:0000313" key="6">
    <source>
        <dbReference type="Proteomes" id="UP000237889"/>
    </source>
</evidence>
<evidence type="ECO:0000256" key="1">
    <source>
        <dbReference type="ARBA" id="ARBA00023015"/>
    </source>
</evidence>
<reference evidence="5 6" key="1">
    <citation type="submission" date="2018-03" db="EMBL/GenBank/DDBJ databases">
        <title>Genome sequencing of Phreatobacter sp.</title>
        <authorList>
            <person name="Kim S.-J."/>
            <person name="Heo J."/>
            <person name="Kwon S.-W."/>
        </authorList>
    </citation>
    <scope>NUCLEOTIDE SEQUENCE [LARGE SCALE GENOMIC DNA]</scope>
    <source>
        <strain evidence="5 6">S-12</strain>
    </source>
</reference>
<dbReference type="Proteomes" id="UP000237889">
    <property type="component" value="Chromosome"/>
</dbReference>
<dbReference type="AlphaFoldDB" id="A0A2S0NHR5"/>
<dbReference type="InterPro" id="IPR020449">
    <property type="entry name" value="Tscrpt_reg_AraC-type_HTH"/>
</dbReference>
<dbReference type="SMART" id="SM00342">
    <property type="entry name" value="HTH_ARAC"/>
    <property type="match status" value="1"/>
</dbReference>
<dbReference type="Pfam" id="PF12833">
    <property type="entry name" value="HTH_18"/>
    <property type="match status" value="1"/>
</dbReference>
<dbReference type="PROSITE" id="PS01124">
    <property type="entry name" value="HTH_ARAC_FAMILY_2"/>
    <property type="match status" value="1"/>
</dbReference>
<dbReference type="InterPro" id="IPR018062">
    <property type="entry name" value="HTH_AraC-typ_CS"/>
</dbReference>
<dbReference type="Gene3D" id="1.10.10.60">
    <property type="entry name" value="Homeodomain-like"/>
    <property type="match status" value="1"/>
</dbReference>
<keyword evidence="1" id="KW-0805">Transcription regulation</keyword>
<protein>
    <recommendedName>
        <fullName evidence="4">HTH araC/xylS-type domain-containing protein</fullName>
    </recommendedName>
</protein>
<accession>A0A2S0NHR5</accession>
<gene>
    <name evidence="5" type="ORF">C6569_14860</name>
</gene>
<dbReference type="KEGG" id="phr:C6569_14860"/>
<dbReference type="InterPro" id="IPR009057">
    <property type="entry name" value="Homeodomain-like_sf"/>
</dbReference>
<sequence>MSRPVPRPAMIAQPMTMQSRVSFDSATSEMPWAKAALRRVRISVITVVAWRAGTRNLRLARASSARRRCCSAVAWPRIGEYIDSHYGQAITLDALAGVAEQSSRTVWRSFMREHGMTPQKYIRKVRLEKARNAIIQRPDLPIMQIGLMCGFNSLGFFAKSYKEVYGELPSETRARS</sequence>
<organism evidence="5 6">
    <name type="scientific">Phreatobacter cathodiphilus</name>
    <dbReference type="NCBI Taxonomy" id="1868589"/>
    <lineage>
        <taxon>Bacteria</taxon>
        <taxon>Pseudomonadati</taxon>
        <taxon>Pseudomonadota</taxon>
        <taxon>Alphaproteobacteria</taxon>
        <taxon>Hyphomicrobiales</taxon>
        <taxon>Phreatobacteraceae</taxon>
        <taxon>Phreatobacter</taxon>
    </lineage>
</organism>
<dbReference type="PANTHER" id="PTHR46796">
    <property type="entry name" value="HTH-TYPE TRANSCRIPTIONAL ACTIVATOR RHAS-RELATED"/>
    <property type="match status" value="1"/>
</dbReference>
<dbReference type="GO" id="GO:0003700">
    <property type="term" value="F:DNA-binding transcription factor activity"/>
    <property type="evidence" value="ECO:0007669"/>
    <property type="project" value="InterPro"/>
</dbReference>
<keyword evidence="6" id="KW-1185">Reference proteome</keyword>
<dbReference type="OrthoDB" id="9793400at2"/>
<evidence type="ECO:0000256" key="2">
    <source>
        <dbReference type="ARBA" id="ARBA00023125"/>
    </source>
</evidence>
<name>A0A2S0NHR5_9HYPH</name>
<dbReference type="InterPro" id="IPR050204">
    <property type="entry name" value="AraC_XylS_family_regulators"/>
</dbReference>
<dbReference type="InterPro" id="IPR018060">
    <property type="entry name" value="HTH_AraC"/>
</dbReference>
<evidence type="ECO:0000259" key="4">
    <source>
        <dbReference type="PROSITE" id="PS01124"/>
    </source>
</evidence>
<dbReference type="GO" id="GO:0043565">
    <property type="term" value="F:sequence-specific DNA binding"/>
    <property type="evidence" value="ECO:0007669"/>
    <property type="project" value="InterPro"/>
</dbReference>
<dbReference type="PRINTS" id="PR00032">
    <property type="entry name" value="HTHARAC"/>
</dbReference>
<evidence type="ECO:0000256" key="3">
    <source>
        <dbReference type="ARBA" id="ARBA00023163"/>
    </source>
</evidence>
<dbReference type="PROSITE" id="PS00041">
    <property type="entry name" value="HTH_ARAC_FAMILY_1"/>
    <property type="match status" value="1"/>
</dbReference>
<keyword evidence="2" id="KW-0238">DNA-binding</keyword>
<keyword evidence="3" id="KW-0804">Transcription</keyword>
<dbReference type="PANTHER" id="PTHR46796:SF6">
    <property type="entry name" value="ARAC SUBFAMILY"/>
    <property type="match status" value="1"/>
</dbReference>
<proteinExistence type="predicted"/>
<dbReference type="SUPFAM" id="SSF46689">
    <property type="entry name" value="Homeodomain-like"/>
    <property type="match status" value="2"/>
</dbReference>
<evidence type="ECO:0000313" key="5">
    <source>
        <dbReference type="EMBL" id="AVO47694.1"/>
    </source>
</evidence>
<dbReference type="EMBL" id="CP027668">
    <property type="protein sequence ID" value="AVO47694.1"/>
    <property type="molecule type" value="Genomic_DNA"/>
</dbReference>